<gene>
    <name evidence="1" type="ORF">SMN809_LOCUS20816</name>
</gene>
<dbReference type="Proteomes" id="UP000676336">
    <property type="component" value="Unassembled WGS sequence"/>
</dbReference>
<protein>
    <submittedName>
        <fullName evidence="1">Uncharacterized protein</fullName>
    </submittedName>
</protein>
<sequence length="44" mass="4718">GRPSSHARKSILSGMKSWHVAPHLLESLTMATTNFSGAALKLVK</sequence>
<name>A0A8S2RLU6_9BILA</name>
<accession>A0A8S2RLU6</accession>
<reference evidence="1" key="1">
    <citation type="submission" date="2021-02" db="EMBL/GenBank/DDBJ databases">
        <authorList>
            <person name="Nowell W R."/>
        </authorList>
    </citation>
    <scope>NUCLEOTIDE SEQUENCE</scope>
</reference>
<evidence type="ECO:0000313" key="2">
    <source>
        <dbReference type="Proteomes" id="UP000676336"/>
    </source>
</evidence>
<dbReference type="AlphaFoldDB" id="A0A8S2RLU6"/>
<comment type="caution">
    <text evidence="1">The sequence shown here is derived from an EMBL/GenBank/DDBJ whole genome shotgun (WGS) entry which is preliminary data.</text>
</comment>
<dbReference type="EMBL" id="CAJOBI010014335">
    <property type="protein sequence ID" value="CAF4176122.1"/>
    <property type="molecule type" value="Genomic_DNA"/>
</dbReference>
<evidence type="ECO:0000313" key="1">
    <source>
        <dbReference type="EMBL" id="CAF4176122.1"/>
    </source>
</evidence>
<organism evidence="1 2">
    <name type="scientific">Rotaria magnacalcarata</name>
    <dbReference type="NCBI Taxonomy" id="392030"/>
    <lineage>
        <taxon>Eukaryota</taxon>
        <taxon>Metazoa</taxon>
        <taxon>Spiralia</taxon>
        <taxon>Gnathifera</taxon>
        <taxon>Rotifera</taxon>
        <taxon>Eurotatoria</taxon>
        <taxon>Bdelloidea</taxon>
        <taxon>Philodinida</taxon>
        <taxon>Philodinidae</taxon>
        <taxon>Rotaria</taxon>
    </lineage>
</organism>
<proteinExistence type="predicted"/>
<feature type="non-terminal residue" evidence="1">
    <location>
        <position position="1"/>
    </location>
</feature>